<feature type="region of interest" description="Disordered" evidence="1">
    <location>
        <begin position="1"/>
        <end position="25"/>
    </location>
</feature>
<reference evidence="2" key="1">
    <citation type="journal article" date="2015" name="Nature">
        <title>Complex archaea that bridge the gap between prokaryotes and eukaryotes.</title>
        <authorList>
            <person name="Spang A."/>
            <person name="Saw J.H."/>
            <person name="Jorgensen S.L."/>
            <person name="Zaremba-Niedzwiedzka K."/>
            <person name="Martijn J."/>
            <person name="Lind A.E."/>
            <person name="van Eijk R."/>
            <person name="Schleper C."/>
            <person name="Guy L."/>
            <person name="Ettema T.J."/>
        </authorList>
    </citation>
    <scope>NUCLEOTIDE SEQUENCE</scope>
</reference>
<sequence length="42" mass="4499">VKALASIGGGPRHSPDDGFPIRDSPLTPRGLPRIFLVCLKPF</sequence>
<feature type="non-terminal residue" evidence="2">
    <location>
        <position position="1"/>
    </location>
</feature>
<dbReference type="AlphaFoldDB" id="A0A0F8YYF7"/>
<name>A0A0F8YYF7_9ZZZZ</name>
<dbReference type="EMBL" id="LAZR01066707">
    <property type="protein sequence ID" value="KKK53041.1"/>
    <property type="molecule type" value="Genomic_DNA"/>
</dbReference>
<organism evidence="2">
    <name type="scientific">marine sediment metagenome</name>
    <dbReference type="NCBI Taxonomy" id="412755"/>
    <lineage>
        <taxon>unclassified sequences</taxon>
        <taxon>metagenomes</taxon>
        <taxon>ecological metagenomes</taxon>
    </lineage>
</organism>
<comment type="caution">
    <text evidence="2">The sequence shown here is derived from an EMBL/GenBank/DDBJ whole genome shotgun (WGS) entry which is preliminary data.</text>
</comment>
<evidence type="ECO:0000256" key="1">
    <source>
        <dbReference type="SAM" id="MobiDB-lite"/>
    </source>
</evidence>
<gene>
    <name evidence="2" type="ORF">LCGC14_3098780</name>
</gene>
<proteinExistence type="predicted"/>
<evidence type="ECO:0000313" key="2">
    <source>
        <dbReference type="EMBL" id="KKK53041.1"/>
    </source>
</evidence>
<protein>
    <submittedName>
        <fullName evidence="2">Uncharacterized protein</fullName>
    </submittedName>
</protein>
<accession>A0A0F8YYF7</accession>